<keyword evidence="15" id="KW-1185">Reference proteome</keyword>
<evidence type="ECO:0000256" key="11">
    <source>
        <dbReference type="ARBA" id="ARBA00031531"/>
    </source>
</evidence>
<sequence length="247" mass="26230">MSDLLAGLAPWPTGDFSVFGEVEQRPLSKIQKFVAAFLGRNWVAIPHVTHQDDADITALEERRKAHNAAGGAKLTAVPLLVKALADGLAAFPQFNASLDPASGMLTLKKYVHVGVAVDTPGGLLVPVIRDCDRKSVTQIAEEIAALSDKARSRGLSMAEMSGGCITLTSLGHIGGTGFTPIVNAPEVAILGVTRARPVPVPADDRGIDWRQMLPLSLSYDHRVINGADAARFCRFIADRLASADLFA</sequence>
<evidence type="ECO:0000256" key="5">
    <source>
        <dbReference type="ARBA" id="ARBA00016300"/>
    </source>
</evidence>
<evidence type="ECO:0000313" key="14">
    <source>
        <dbReference type="EMBL" id="AEG51250.1"/>
    </source>
</evidence>
<comment type="similarity">
    <text evidence="2">Belongs to the 2-oxoacid dehydrogenase family.</text>
</comment>
<evidence type="ECO:0000256" key="9">
    <source>
        <dbReference type="ARBA" id="ARBA00025211"/>
    </source>
</evidence>
<comment type="catalytic activity">
    <reaction evidence="12">
        <text>N(6)-[(R)-dihydrolipoyl]-L-lysyl-[protein] + acetyl-CoA = N(6)-[(R)-S(8)-acetyldihydrolipoyl]-L-lysyl-[protein] + CoA</text>
        <dbReference type="Rhea" id="RHEA:17017"/>
        <dbReference type="Rhea" id="RHEA-COMP:10475"/>
        <dbReference type="Rhea" id="RHEA-COMP:10478"/>
        <dbReference type="ChEBI" id="CHEBI:57287"/>
        <dbReference type="ChEBI" id="CHEBI:57288"/>
        <dbReference type="ChEBI" id="CHEBI:83100"/>
        <dbReference type="ChEBI" id="CHEBI:83111"/>
        <dbReference type="EC" id="2.3.1.12"/>
    </reaction>
</comment>
<dbReference type="GO" id="GO:0004742">
    <property type="term" value="F:dihydrolipoyllysine-residue acetyltransferase activity"/>
    <property type="evidence" value="ECO:0007669"/>
    <property type="project" value="UniProtKB-EC"/>
</dbReference>
<keyword evidence="8 14" id="KW-0012">Acyltransferase</keyword>
<comment type="cofactor">
    <cofactor evidence="1">
        <name>(R)-lipoate</name>
        <dbReference type="ChEBI" id="CHEBI:83088"/>
    </cofactor>
</comment>
<proteinExistence type="inferred from homology"/>
<evidence type="ECO:0000256" key="4">
    <source>
        <dbReference type="ARBA" id="ARBA00013114"/>
    </source>
</evidence>
<evidence type="ECO:0000256" key="10">
    <source>
        <dbReference type="ARBA" id="ARBA00029730"/>
    </source>
</evidence>
<dbReference type="PANTHER" id="PTHR43178">
    <property type="entry name" value="DIHYDROLIPOAMIDE ACETYLTRANSFERASE COMPONENT OF PYRUVATE DEHYDROGENASE COMPLEX"/>
    <property type="match status" value="1"/>
</dbReference>
<feature type="domain" description="2-oxoacid dehydrogenase acyltransferase catalytic" evidence="13">
    <location>
        <begin position="21"/>
        <end position="243"/>
    </location>
</feature>
<dbReference type="HOGENOM" id="CLU_016733_2_1_5"/>
<dbReference type="Proteomes" id="UP000007150">
    <property type="component" value="Chromosome 2"/>
</dbReference>
<evidence type="ECO:0000256" key="1">
    <source>
        <dbReference type="ARBA" id="ARBA00001938"/>
    </source>
</evidence>
<dbReference type="GO" id="GO:0031405">
    <property type="term" value="F:lipoic acid binding"/>
    <property type="evidence" value="ECO:0007669"/>
    <property type="project" value="TreeGrafter"/>
</dbReference>
<dbReference type="GO" id="GO:0006086">
    <property type="term" value="P:pyruvate decarboxylation to acetyl-CoA"/>
    <property type="evidence" value="ECO:0007669"/>
    <property type="project" value="TreeGrafter"/>
</dbReference>
<evidence type="ECO:0000256" key="8">
    <source>
        <dbReference type="ARBA" id="ARBA00023315"/>
    </source>
</evidence>
<keyword evidence="6 14" id="KW-0808">Transferase</keyword>
<dbReference type="InterPro" id="IPR001078">
    <property type="entry name" value="2-oxoacid_DH_actylTfrase"/>
</dbReference>
<evidence type="ECO:0000256" key="3">
    <source>
        <dbReference type="ARBA" id="ARBA00011484"/>
    </source>
</evidence>
<reference evidence="14 15" key="1">
    <citation type="submission" date="2011-05" db="EMBL/GenBank/DDBJ databases">
        <title>Complete sequence of chromosome 2 of Sphingobium chlorophenolicum L-1.</title>
        <authorList>
            <consortium name="US DOE Joint Genome Institute"/>
            <person name="Lucas S."/>
            <person name="Han J."/>
            <person name="Lapidus A."/>
            <person name="Cheng J.-F."/>
            <person name="Goodwin L."/>
            <person name="Pitluck S."/>
            <person name="Peters L."/>
            <person name="Daligault H."/>
            <person name="Han C."/>
            <person name="Tapia R."/>
            <person name="Land M."/>
            <person name="Hauser L."/>
            <person name="Kyrpides N."/>
            <person name="Ivanova N."/>
            <person name="Pagani I."/>
            <person name="Turner P."/>
            <person name="Copley S."/>
            <person name="Woyke T."/>
        </authorList>
    </citation>
    <scope>NUCLEOTIDE SEQUENCE [LARGE SCALE GENOMIC DNA]</scope>
    <source>
        <strain evidence="14 15">L-1</strain>
    </source>
</reference>
<dbReference type="InterPro" id="IPR050743">
    <property type="entry name" value="2-oxoacid_DH_E2_comp"/>
</dbReference>
<dbReference type="InterPro" id="IPR023213">
    <property type="entry name" value="CAT-like_dom_sf"/>
</dbReference>
<dbReference type="Pfam" id="PF00198">
    <property type="entry name" value="2-oxoacid_dh"/>
    <property type="match status" value="1"/>
</dbReference>
<dbReference type="Gene3D" id="3.30.559.10">
    <property type="entry name" value="Chloramphenicol acetyltransferase-like domain"/>
    <property type="match status" value="1"/>
</dbReference>
<organism evidence="14 15">
    <name type="scientific">Sphingobium chlorophenolicum L-1</name>
    <dbReference type="NCBI Taxonomy" id="690566"/>
    <lineage>
        <taxon>Bacteria</taxon>
        <taxon>Pseudomonadati</taxon>
        <taxon>Pseudomonadota</taxon>
        <taxon>Alphaproteobacteria</taxon>
        <taxon>Sphingomonadales</taxon>
        <taxon>Sphingomonadaceae</taxon>
        <taxon>Sphingobium</taxon>
    </lineage>
</organism>
<accession>F6F134</accession>
<dbReference type="GO" id="GO:0005737">
    <property type="term" value="C:cytoplasm"/>
    <property type="evidence" value="ECO:0007669"/>
    <property type="project" value="TreeGrafter"/>
</dbReference>
<evidence type="ECO:0000256" key="7">
    <source>
        <dbReference type="ARBA" id="ARBA00022823"/>
    </source>
</evidence>
<dbReference type="RefSeq" id="WP_013849479.1">
    <property type="nucleotide sequence ID" value="NC_015594.1"/>
</dbReference>
<evidence type="ECO:0000256" key="12">
    <source>
        <dbReference type="ARBA" id="ARBA00048370"/>
    </source>
</evidence>
<gene>
    <name evidence="14" type="ORF">Sphch_3660</name>
</gene>
<protein>
    <recommendedName>
        <fullName evidence="5">Dihydrolipoyllysine-residue acetyltransferase component of pyruvate dehydrogenase complex</fullName>
        <ecNumber evidence="4">2.3.1.12</ecNumber>
    </recommendedName>
    <alternativeName>
        <fullName evidence="10">Dihydrolipoamide acetyltransferase component of pyruvate dehydrogenase complex</fullName>
    </alternativeName>
    <alternativeName>
        <fullName evidence="11">E2</fullName>
    </alternativeName>
</protein>
<dbReference type="STRING" id="690566.Sphch_3660"/>
<keyword evidence="7" id="KW-0450">Lipoyl</keyword>
<name>F6F134_SPHCR</name>
<dbReference type="EC" id="2.3.1.12" evidence="4"/>
<dbReference type="SUPFAM" id="SSF52777">
    <property type="entry name" value="CoA-dependent acyltransferases"/>
    <property type="match status" value="1"/>
</dbReference>
<dbReference type="EMBL" id="CP002799">
    <property type="protein sequence ID" value="AEG51250.1"/>
    <property type="molecule type" value="Genomic_DNA"/>
</dbReference>
<dbReference type="AlphaFoldDB" id="F6F134"/>
<evidence type="ECO:0000256" key="2">
    <source>
        <dbReference type="ARBA" id="ARBA00007317"/>
    </source>
</evidence>
<comment type="function">
    <text evidence="9">The pyruvate dehydrogenase complex catalyzes the overall conversion of pyruvate to acetyl-CoA and CO(2). It contains multiple copies of three enzymatic components: pyruvate dehydrogenase (E1), dihydrolipoamide acetyltransferase (E2) and lipoamide dehydrogenase (E3).</text>
</comment>
<dbReference type="FunFam" id="3.30.559.10:FF:000004">
    <property type="entry name" value="Acetyltransferase component of pyruvate dehydrogenase complex"/>
    <property type="match status" value="1"/>
</dbReference>
<dbReference type="PANTHER" id="PTHR43178:SF2">
    <property type="entry name" value="DIHYDROLIPOYLLYSINE-RESIDUE ACETYLTRANSFERASE COMPONENT OF PYRUVATE DEHYDROGENASE COMPLEX"/>
    <property type="match status" value="1"/>
</dbReference>
<dbReference type="KEGG" id="sch:Sphch_3660"/>
<evidence type="ECO:0000259" key="13">
    <source>
        <dbReference type="Pfam" id="PF00198"/>
    </source>
</evidence>
<comment type="subunit">
    <text evidence="3">Forms a 24-polypeptide structural core with octahedral symmetry.</text>
</comment>
<evidence type="ECO:0000313" key="15">
    <source>
        <dbReference type="Proteomes" id="UP000007150"/>
    </source>
</evidence>
<evidence type="ECO:0000256" key="6">
    <source>
        <dbReference type="ARBA" id="ARBA00022679"/>
    </source>
</evidence>